<dbReference type="InterPro" id="IPR036291">
    <property type="entry name" value="NAD(P)-bd_dom_sf"/>
</dbReference>
<dbReference type="InterPro" id="IPR014026">
    <property type="entry name" value="UDP-Glc/GDP-Man_DH_dimer"/>
</dbReference>
<reference evidence="13 14" key="1">
    <citation type="submission" date="2015-02" db="EMBL/GenBank/DDBJ databases">
        <title>Single-cell genomics of uncultivated deep-branching MTB reveals a conserved set of magnetosome genes.</title>
        <authorList>
            <person name="Kolinko S."/>
            <person name="Richter M."/>
            <person name="Glockner F.O."/>
            <person name="Brachmann A."/>
            <person name="Schuler D."/>
        </authorList>
    </citation>
    <scope>NUCLEOTIDE SEQUENCE [LARGE SCALE GENOMIC DNA]</scope>
    <source>
        <strain evidence="13">SKK-01</strain>
    </source>
</reference>
<dbReference type="GO" id="GO:0003979">
    <property type="term" value="F:UDP-glucose 6-dehydrogenase activity"/>
    <property type="evidence" value="ECO:0007669"/>
    <property type="project" value="UniProtKB-EC"/>
</dbReference>
<feature type="binding site" evidence="11">
    <location>
        <position position="121"/>
    </location>
    <ligand>
        <name>NAD(+)</name>
        <dbReference type="ChEBI" id="CHEBI:57540"/>
    </ligand>
</feature>
<dbReference type="AlphaFoldDB" id="A0A0F0CW21"/>
<feature type="binding site" evidence="10">
    <location>
        <position position="204"/>
    </location>
    <ligand>
        <name>substrate</name>
    </ligand>
</feature>
<comment type="similarity">
    <text evidence="2 8">Belongs to the UDP-glucose/GDP-mannose dehydrogenase family.</text>
</comment>
<dbReference type="InterPro" id="IPR001732">
    <property type="entry name" value="UDP-Glc/GDP-Man_DH_N"/>
</dbReference>
<comment type="catalytic activity">
    <reaction evidence="7 8">
        <text>UDP-alpha-D-glucose + 2 NAD(+) + H2O = UDP-alpha-D-glucuronate + 2 NADH + 3 H(+)</text>
        <dbReference type="Rhea" id="RHEA:23596"/>
        <dbReference type="ChEBI" id="CHEBI:15377"/>
        <dbReference type="ChEBI" id="CHEBI:15378"/>
        <dbReference type="ChEBI" id="CHEBI:57540"/>
        <dbReference type="ChEBI" id="CHEBI:57945"/>
        <dbReference type="ChEBI" id="CHEBI:58052"/>
        <dbReference type="ChEBI" id="CHEBI:58885"/>
        <dbReference type="EC" id="1.1.1.22"/>
    </reaction>
</comment>
<evidence type="ECO:0000256" key="7">
    <source>
        <dbReference type="ARBA" id="ARBA00047473"/>
    </source>
</evidence>
<comment type="pathway">
    <text evidence="1">Nucleotide-sugar biosynthesis; UDP-alpha-D-glucuronate biosynthesis; UDP-alpha-D-glucuronate from UDP-alpha-D-glucose: step 1/1.</text>
</comment>
<dbReference type="Gene3D" id="3.40.50.720">
    <property type="entry name" value="NAD(P)-binding Rossmann-like Domain"/>
    <property type="match status" value="2"/>
</dbReference>
<dbReference type="Gene3D" id="1.20.5.100">
    <property type="entry name" value="Cytochrome c1, transmembrane anchor, C-terminal"/>
    <property type="match status" value="1"/>
</dbReference>
<feature type="binding site" evidence="11">
    <location>
        <position position="327"/>
    </location>
    <ligand>
        <name>NAD(+)</name>
        <dbReference type="ChEBI" id="CHEBI:57540"/>
    </ligand>
</feature>
<comment type="caution">
    <text evidence="13">The sequence shown here is derived from an EMBL/GenBank/DDBJ whole genome shotgun (WGS) entry which is preliminary data.</text>
</comment>
<protein>
    <recommendedName>
        <fullName evidence="4 8">UDP-glucose 6-dehydrogenase</fullName>
        <ecNumber evidence="3 8">1.1.1.22</ecNumber>
    </recommendedName>
</protein>
<evidence type="ECO:0000313" key="14">
    <source>
        <dbReference type="Proteomes" id="UP000033428"/>
    </source>
</evidence>
<evidence type="ECO:0000256" key="6">
    <source>
        <dbReference type="ARBA" id="ARBA00023027"/>
    </source>
</evidence>
<dbReference type="EMBL" id="JYNY01000084">
    <property type="protein sequence ID" value="KJJ85741.1"/>
    <property type="molecule type" value="Genomic_DNA"/>
</dbReference>
<feature type="domain" description="UDP-glucose/GDP-mannose dehydrogenase C-terminal" evidence="12">
    <location>
        <begin position="313"/>
        <end position="415"/>
    </location>
</feature>
<dbReference type="GO" id="GO:0051287">
    <property type="term" value="F:NAD binding"/>
    <property type="evidence" value="ECO:0007669"/>
    <property type="project" value="InterPro"/>
</dbReference>
<feature type="binding site" evidence="11">
    <location>
        <position position="30"/>
    </location>
    <ligand>
        <name>NAD(+)</name>
        <dbReference type="ChEBI" id="CHEBI:57540"/>
    </ligand>
</feature>
<evidence type="ECO:0000256" key="8">
    <source>
        <dbReference type="PIRNR" id="PIRNR000124"/>
    </source>
</evidence>
<evidence type="ECO:0000256" key="5">
    <source>
        <dbReference type="ARBA" id="ARBA00023002"/>
    </source>
</evidence>
<feature type="binding site" evidence="11">
    <location>
        <position position="35"/>
    </location>
    <ligand>
        <name>NAD(+)</name>
        <dbReference type="ChEBI" id="CHEBI:57540"/>
    </ligand>
</feature>
<dbReference type="EC" id="1.1.1.22" evidence="3 8"/>
<evidence type="ECO:0000259" key="12">
    <source>
        <dbReference type="SMART" id="SM00984"/>
    </source>
</evidence>
<feature type="binding site" evidence="10">
    <location>
        <position position="257"/>
    </location>
    <ligand>
        <name>substrate</name>
    </ligand>
</feature>
<dbReference type="Pfam" id="PF03720">
    <property type="entry name" value="UDPG_MGDP_dh_C"/>
    <property type="match status" value="1"/>
</dbReference>
<evidence type="ECO:0000256" key="1">
    <source>
        <dbReference type="ARBA" id="ARBA00004701"/>
    </source>
</evidence>
<dbReference type="NCBIfam" id="TIGR03026">
    <property type="entry name" value="NDP-sugDHase"/>
    <property type="match status" value="1"/>
</dbReference>
<dbReference type="InterPro" id="IPR017476">
    <property type="entry name" value="UDP-Glc/GDP-Man"/>
</dbReference>
<feature type="active site" description="Nucleophile" evidence="9">
    <location>
        <position position="260"/>
    </location>
</feature>
<dbReference type="InterPro" id="IPR028357">
    <property type="entry name" value="UDPglc_DH_bac"/>
</dbReference>
<dbReference type="SUPFAM" id="SSF51735">
    <property type="entry name" value="NAD(P)-binding Rossmann-fold domains"/>
    <property type="match status" value="1"/>
</dbReference>
<accession>A0A0F0CW21</accession>
<dbReference type="PANTHER" id="PTHR43750">
    <property type="entry name" value="UDP-GLUCOSE 6-DEHYDROGENASE TUAD"/>
    <property type="match status" value="1"/>
</dbReference>
<dbReference type="PIRSF" id="PIRSF000124">
    <property type="entry name" value="UDPglc_GDPman_dh"/>
    <property type="match status" value="1"/>
</dbReference>
<dbReference type="SMART" id="SM00984">
    <property type="entry name" value="UDPG_MGDP_dh_C"/>
    <property type="match status" value="1"/>
</dbReference>
<dbReference type="Proteomes" id="UP000033428">
    <property type="component" value="Unassembled WGS sequence"/>
</dbReference>
<dbReference type="InterPro" id="IPR008927">
    <property type="entry name" value="6-PGluconate_DH-like_C_sf"/>
</dbReference>
<dbReference type="GO" id="GO:0006065">
    <property type="term" value="P:UDP-glucuronate biosynthetic process"/>
    <property type="evidence" value="ECO:0007669"/>
    <property type="project" value="UniProtKB-UniPathway"/>
</dbReference>
<evidence type="ECO:0000256" key="4">
    <source>
        <dbReference type="ARBA" id="ARBA00015132"/>
    </source>
</evidence>
<organism evidence="13 14">
    <name type="scientific">Candidatus Omnitrophus magneticus</name>
    <dbReference type="NCBI Taxonomy" id="1609969"/>
    <lineage>
        <taxon>Bacteria</taxon>
        <taxon>Pseudomonadati</taxon>
        <taxon>Candidatus Omnitrophota</taxon>
        <taxon>Candidatus Omnitrophus</taxon>
    </lineage>
</organism>
<keyword evidence="6 8" id="KW-0520">NAD</keyword>
<dbReference type="PROSITE" id="PS51257">
    <property type="entry name" value="PROKAR_LIPOPROTEIN"/>
    <property type="match status" value="1"/>
</dbReference>
<sequence>MKVSIIGAGYVGLVTGACLAELGNEVLCVDRNVSKIEILNSGSVPIYEPGLEELIQKNSGKKRLSFTVSIEEGVRFADVIFICVGTPPRDDGSADLTAIEEVSDIIAECMDSYKLVVEKSTVPVETGEWVKKTIEKFKRNSAEFDIASNPEFLREGSAIEDFMNPDRIVIGVESLKAETILRELYRPLDAKIVVTNTKGAEIIKHSANSFLAMKISFINALSNICEKTGADINEVAEGIGLDKRINPYFLKAGIGFGGSCFPKDVKAFIHICEKLGYPFNLLKEVEKINEYQKENAFIKLREMLWNIPGKIIAVWGLAFKPNTDDIRSSPSIDIIKKLLKEGAKIKVFDPAAMEKAKEELGDSVIYCNDTYTSATGSDCIVLMTEWNEFKEIDWNRIKKIVRQPVVLDGRNIYDPVKLKNMGFEYRGMGRR</sequence>
<evidence type="ECO:0000313" key="13">
    <source>
        <dbReference type="EMBL" id="KJJ85741.1"/>
    </source>
</evidence>
<keyword evidence="5 8" id="KW-0560">Oxidoreductase</keyword>
<feature type="binding site" evidence="10">
    <location>
        <position position="320"/>
    </location>
    <ligand>
        <name>substrate</name>
    </ligand>
</feature>
<dbReference type="Pfam" id="PF03721">
    <property type="entry name" value="UDPG_MGDP_dh_N"/>
    <property type="match status" value="1"/>
</dbReference>
<dbReference type="InterPro" id="IPR036220">
    <property type="entry name" value="UDP-Glc/GDP-Man_DH_C_sf"/>
</dbReference>
<dbReference type="PATRIC" id="fig|1609969.3.peg.449"/>
<dbReference type="SUPFAM" id="SSF48179">
    <property type="entry name" value="6-phosphogluconate dehydrogenase C-terminal domain-like"/>
    <property type="match status" value="1"/>
</dbReference>
<name>A0A0F0CW21_9BACT</name>
<dbReference type="GO" id="GO:0000271">
    <property type="term" value="P:polysaccharide biosynthetic process"/>
    <property type="evidence" value="ECO:0007669"/>
    <property type="project" value="InterPro"/>
</dbReference>
<evidence type="ECO:0000256" key="10">
    <source>
        <dbReference type="PIRSR" id="PIRSR500134-2"/>
    </source>
</evidence>
<gene>
    <name evidence="13" type="ORF">OMAG_000408</name>
</gene>
<proteinExistence type="inferred from homology"/>
<feature type="binding site" evidence="11">
    <location>
        <position position="155"/>
    </location>
    <ligand>
        <name>NAD(+)</name>
        <dbReference type="ChEBI" id="CHEBI:57540"/>
    </ligand>
</feature>
<feature type="binding site" evidence="11">
    <location>
        <position position="86"/>
    </location>
    <ligand>
        <name>NAD(+)</name>
        <dbReference type="ChEBI" id="CHEBI:57540"/>
    </ligand>
</feature>
<dbReference type="UniPathway" id="UPA00038">
    <property type="reaction ID" value="UER00491"/>
</dbReference>
<dbReference type="PANTHER" id="PTHR43750:SF3">
    <property type="entry name" value="UDP-GLUCOSE 6-DEHYDROGENASE TUAD"/>
    <property type="match status" value="1"/>
</dbReference>
<dbReference type="SUPFAM" id="SSF52413">
    <property type="entry name" value="UDP-glucose/GDP-mannose dehydrogenase C-terminal domain"/>
    <property type="match status" value="1"/>
</dbReference>
<dbReference type="PIRSF" id="PIRSF500134">
    <property type="entry name" value="UDPglc_DH_bac"/>
    <property type="match status" value="1"/>
</dbReference>
<evidence type="ECO:0000256" key="11">
    <source>
        <dbReference type="PIRSR" id="PIRSR500134-3"/>
    </source>
</evidence>
<feature type="binding site" evidence="10">
    <location>
        <begin position="152"/>
        <end position="155"/>
    </location>
    <ligand>
        <name>substrate</name>
    </ligand>
</feature>
<evidence type="ECO:0000256" key="3">
    <source>
        <dbReference type="ARBA" id="ARBA00012954"/>
    </source>
</evidence>
<dbReference type="Pfam" id="PF00984">
    <property type="entry name" value="UDPG_MGDP_dh"/>
    <property type="match status" value="1"/>
</dbReference>
<dbReference type="InterPro" id="IPR014027">
    <property type="entry name" value="UDP-Glc/GDP-Man_DH_C"/>
</dbReference>
<feature type="binding site" evidence="10">
    <location>
        <begin position="249"/>
        <end position="253"/>
    </location>
    <ligand>
        <name>substrate</name>
    </ligand>
</feature>
<feature type="binding site" evidence="11">
    <location>
        <position position="263"/>
    </location>
    <ligand>
        <name>NAD(+)</name>
        <dbReference type="ChEBI" id="CHEBI:57540"/>
    </ligand>
</feature>
<keyword evidence="14" id="KW-1185">Reference proteome</keyword>
<evidence type="ECO:0000256" key="2">
    <source>
        <dbReference type="ARBA" id="ARBA00006601"/>
    </source>
</evidence>
<evidence type="ECO:0000256" key="9">
    <source>
        <dbReference type="PIRSR" id="PIRSR500134-1"/>
    </source>
</evidence>